<evidence type="ECO:0000256" key="4">
    <source>
        <dbReference type="ARBA" id="ARBA00022737"/>
    </source>
</evidence>
<feature type="repeat" description="WD" evidence="7">
    <location>
        <begin position="263"/>
        <end position="296"/>
    </location>
</feature>
<comment type="subcellular location">
    <subcellularLocation>
        <location evidence="1">Nucleus</location>
        <location evidence="1">Nucleolus</location>
    </subcellularLocation>
</comment>
<evidence type="ECO:0000256" key="3">
    <source>
        <dbReference type="ARBA" id="ARBA00022574"/>
    </source>
</evidence>
<evidence type="ECO:0000256" key="7">
    <source>
        <dbReference type="PROSITE-ProRule" id="PRU00221"/>
    </source>
</evidence>
<dbReference type="PANTHER" id="PTHR18359">
    <property type="entry name" value="WD-REPEAT PROTEIN-RELATED"/>
    <property type="match status" value="1"/>
</dbReference>
<sequence>MKRKSSDTRDEETKISHLLFNKSKNFVEKLNTYSKDELIPTDLKPAWIDADDANFQANIIPNVNSKALYTEKLKQKYETLLGTPTWAKLNKITEKDDEQDEILRTVGHLHEKKPERLPKDFIEIKKLPLINESTKNEGSIINCVEFHPKISAALVAGNSGSLSLFSIGGEVNTKIHSFHLHNWKISAAQFTPDGSEALIASKNSHSYCVYNLVKAEPKLIQLPRVVKKPVIFQISPDGKYIVTSDGFEEVFLICSASKELLTSLKHNSNIVSVTFSNDCGQLYCCNFEGQITVWDLLMYKALKKFYDHGCVSASCLTVSPCGKLLATGSGEGIVNIYETENLTKSEPVPYKVISNLTTKITSLRFNNTTEILAVSSSFYPNAAKLVHIPSYHVFSNFPSQSVNLNQISSISFSANSGYMALGNNKGCAYLYRLKYYKNY</sequence>
<dbReference type="OrthoDB" id="1935146at2759"/>
<comment type="similarity">
    <text evidence="6">Belongs to the WD repeat UTP18 family.</text>
</comment>
<evidence type="ECO:0000256" key="6">
    <source>
        <dbReference type="ARBA" id="ARBA00025767"/>
    </source>
</evidence>
<dbReference type="InterPro" id="IPR001680">
    <property type="entry name" value="WD40_rpt"/>
</dbReference>
<evidence type="ECO:0000256" key="1">
    <source>
        <dbReference type="ARBA" id="ARBA00004604"/>
    </source>
</evidence>
<keyword evidence="9" id="KW-1185">Reference proteome</keyword>
<dbReference type="InterPro" id="IPR015943">
    <property type="entry name" value="WD40/YVTN_repeat-like_dom_sf"/>
</dbReference>
<dbReference type="InterPro" id="IPR036322">
    <property type="entry name" value="WD40_repeat_dom_sf"/>
</dbReference>
<accession>A0A8S0ZJ32</accession>
<evidence type="ECO:0000256" key="2">
    <source>
        <dbReference type="ARBA" id="ARBA00022552"/>
    </source>
</evidence>
<dbReference type="GO" id="GO:0006364">
    <property type="term" value="P:rRNA processing"/>
    <property type="evidence" value="ECO:0007669"/>
    <property type="project" value="UniProtKB-KW"/>
</dbReference>
<gene>
    <name evidence="8" type="ORF">APLA_LOCUS4937</name>
</gene>
<keyword evidence="2" id="KW-0698">rRNA processing</keyword>
<dbReference type="PROSITE" id="PS50082">
    <property type="entry name" value="WD_REPEATS_2"/>
    <property type="match status" value="1"/>
</dbReference>
<name>A0A8S0ZJ32_ARCPL</name>
<organism evidence="8 9">
    <name type="scientific">Arctia plantaginis</name>
    <name type="common">Wood tiger moth</name>
    <name type="synonym">Phalaena plantaginis</name>
    <dbReference type="NCBI Taxonomy" id="874455"/>
    <lineage>
        <taxon>Eukaryota</taxon>
        <taxon>Metazoa</taxon>
        <taxon>Ecdysozoa</taxon>
        <taxon>Arthropoda</taxon>
        <taxon>Hexapoda</taxon>
        <taxon>Insecta</taxon>
        <taxon>Pterygota</taxon>
        <taxon>Neoptera</taxon>
        <taxon>Endopterygota</taxon>
        <taxon>Lepidoptera</taxon>
        <taxon>Glossata</taxon>
        <taxon>Ditrysia</taxon>
        <taxon>Noctuoidea</taxon>
        <taxon>Erebidae</taxon>
        <taxon>Arctiinae</taxon>
        <taxon>Arctia</taxon>
    </lineage>
</organism>
<dbReference type="AlphaFoldDB" id="A0A8S0ZJ32"/>
<evidence type="ECO:0000256" key="5">
    <source>
        <dbReference type="ARBA" id="ARBA00023242"/>
    </source>
</evidence>
<evidence type="ECO:0008006" key="10">
    <source>
        <dbReference type="Google" id="ProtNLM"/>
    </source>
</evidence>
<keyword evidence="3 7" id="KW-0853">WD repeat</keyword>
<dbReference type="Proteomes" id="UP000494106">
    <property type="component" value="Unassembled WGS sequence"/>
</dbReference>
<keyword evidence="4" id="KW-0677">Repeat</keyword>
<dbReference type="Pfam" id="PF00400">
    <property type="entry name" value="WD40"/>
    <property type="match status" value="2"/>
</dbReference>
<dbReference type="InterPro" id="IPR045161">
    <property type="entry name" value="Utp18"/>
</dbReference>
<dbReference type="PANTHER" id="PTHR18359:SF0">
    <property type="entry name" value="U3 SMALL NUCLEOLAR RNA-ASSOCIATED PROTEIN 18 HOMOLOG"/>
    <property type="match status" value="1"/>
</dbReference>
<evidence type="ECO:0000313" key="8">
    <source>
        <dbReference type="EMBL" id="CAB3232638.1"/>
    </source>
</evidence>
<dbReference type="EMBL" id="CADEBC010000478">
    <property type="protein sequence ID" value="CAB3232638.1"/>
    <property type="molecule type" value="Genomic_DNA"/>
</dbReference>
<dbReference type="SMART" id="SM00320">
    <property type="entry name" value="WD40"/>
    <property type="match status" value="5"/>
</dbReference>
<protein>
    <recommendedName>
        <fullName evidence="10">U3 small nucleolar RNA-associated protein 18 homolog</fullName>
    </recommendedName>
</protein>
<keyword evidence="5" id="KW-0539">Nucleus</keyword>
<dbReference type="GO" id="GO:0034388">
    <property type="term" value="C:Pwp2p-containing subcomplex of 90S preribosome"/>
    <property type="evidence" value="ECO:0007669"/>
    <property type="project" value="TreeGrafter"/>
</dbReference>
<proteinExistence type="inferred from homology"/>
<reference evidence="8 9" key="1">
    <citation type="submission" date="2020-04" db="EMBL/GenBank/DDBJ databases">
        <authorList>
            <person name="Wallbank WR R."/>
            <person name="Pardo Diaz C."/>
            <person name="Kozak K."/>
            <person name="Martin S."/>
            <person name="Jiggins C."/>
            <person name="Moest M."/>
            <person name="Warren A I."/>
            <person name="Byers J.R.P. K."/>
            <person name="Montejo-Kovacevich G."/>
            <person name="Yen C E."/>
        </authorList>
    </citation>
    <scope>NUCLEOTIDE SEQUENCE [LARGE SCALE GENOMIC DNA]</scope>
</reference>
<dbReference type="SUPFAM" id="SSF50978">
    <property type="entry name" value="WD40 repeat-like"/>
    <property type="match status" value="1"/>
</dbReference>
<evidence type="ECO:0000313" key="9">
    <source>
        <dbReference type="Proteomes" id="UP000494106"/>
    </source>
</evidence>
<dbReference type="Gene3D" id="2.130.10.10">
    <property type="entry name" value="YVTN repeat-like/Quinoprotein amine dehydrogenase"/>
    <property type="match status" value="1"/>
</dbReference>
<dbReference type="GO" id="GO:0032040">
    <property type="term" value="C:small-subunit processome"/>
    <property type="evidence" value="ECO:0007669"/>
    <property type="project" value="TreeGrafter"/>
</dbReference>
<comment type="caution">
    <text evidence="8">The sequence shown here is derived from an EMBL/GenBank/DDBJ whole genome shotgun (WGS) entry which is preliminary data.</text>
</comment>